<sequence>MKGRGKREIPEKTCPPAASCDTNPTCENTEKRARFAFAPLRDLSGWRGASAVRPDSACSYATQRTLYRGVREARKQGEVCECDRFGYIVKTAHDKIITLAPCSVYIYAISGVFKLFEPTSRGAVGWCATVVREALGSYSGQGTGLFNIRPINPHARTPTQLPTAFTPPVPNPLPSSWQHVRGGRRPILKVILHMTRAAQQIASLAGKEYCSNNYAEIKDLGDFQKLDTEWSSAGMKGRGETEDPRENPPTGGIVRHDSHLRKNSKPGLKELLTTAVCEGVSSVAQRPYGEYVLMLVRKTSAKIKQLCRTVICARRLDNLLLPWATLNASRIVAMRHYTATREVGRVFPPYSSCTQRPSHHYQLRMARPMFLPSAGTPAKEDDDFEALTSEHIKVMGIADFVISLW</sequence>
<protein>
    <submittedName>
        <fullName evidence="2">Uncharacterized protein</fullName>
    </submittedName>
</protein>
<reference evidence="2 3" key="1">
    <citation type="submission" date="2023-02" db="EMBL/GenBank/DDBJ databases">
        <title>LHISI_Scaffold_Assembly.</title>
        <authorList>
            <person name="Stuart O.P."/>
            <person name="Cleave R."/>
            <person name="Magrath M.J.L."/>
            <person name="Mikheyev A.S."/>
        </authorList>
    </citation>
    <scope>NUCLEOTIDE SEQUENCE [LARGE SCALE GENOMIC DNA]</scope>
    <source>
        <strain evidence="2">Daus_M_001</strain>
        <tissue evidence="2">Leg muscle</tissue>
    </source>
</reference>
<keyword evidence="3" id="KW-1185">Reference proteome</keyword>
<accession>A0ABQ9IK34</accession>
<organism evidence="2 3">
    <name type="scientific">Dryococelus australis</name>
    <dbReference type="NCBI Taxonomy" id="614101"/>
    <lineage>
        <taxon>Eukaryota</taxon>
        <taxon>Metazoa</taxon>
        <taxon>Ecdysozoa</taxon>
        <taxon>Arthropoda</taxon>
        <taxon>Hexapoda</taxon>
        <taxon>Insecta</taxon>
        <taxon>Pterygota</taxon>
        <taxon>Neoptera</taxon>
        <taxon>Polyneoptera</taxon>
        <taxon>Phasmatodea</taxon>
        <taxon>Verophasmatodea</taxon>
        <taxon>Anareolatae</taxon>
        <taxon>Phasmatidae</taxon>
        <taxon>Eurycanthinae</taxon>
        <taxon>Dryococelus</taxon>
    </lineage>
</organism>
<name>A0ABQ9IK34_9NEOP</name>
<gene>
    <name evidence="2" type="ORF">PR048_002395</name>
</gene>
<dbReference type="EMBL" id="JARBHB010000001">
    <property type="protein sequence ID" value="KAJ8897049.1"/>
    <property type="molecule type" value="Genomic_DNA"/>
</dbReference>
<evidence type="ECO:0000313" key="2">
    <source>
        <dbReference type="EMBL" id="KAJ8897049.1"/>
    </source>
</evidence>
<feature type="region of interest" description="Disordered" evidence="1">
    <location>
        <begin position="233"/>
        <end position="260"/>
    </location>
</feature>
<feature type="compositionally biased region" description="Basic and acidic residues" evidence="1">
    <location>
        <begin position="237"/>
        <end position="246"/>
    </location>
</feature>
<dbReference type="Proteomes" id="UP001159363">
    <property type="component" value="Chromosome 1"/>
</dbReference>
<comment type="caution">
    <text evidence="2">The sequence shown here is derived from an EMBL/GenBank/DDBJ whole genome shotgun (WGS) entry which is preliminary data.</text>
</comment>
<evidence type="ECO:0000313" key="3">
    <source>
        <dbReference type="Proteomes" id="UP001159363"/>
    </source>
</evidence>
<proteinExistence type="predicted"/>
<evidence type="ECO:0000256" key="1">
    <source>
        <dbReference type="SAM" id="MobiDB-lite"/>
    </source>
</evidence>